<sequence length="90" mass="10670">MGNRTRGGHRLTEHLRKTASAVPEVPAGFNPLRFQRLDERVIARCVPERKNDEINIYPIDFYIFILNIIFYRCRHEAIFLSFNIEFYLLG</sequence>
<name>A0A318F6Z8_KLEOX</name>
<organism evidence="1 2">
    <name type="scientific">Klebsiella oxytoca</name>
    <dbReference type="NCBI Taxonomy" id="571"/>
    <lineage>
        <taxon>Bacteria</taxon>
        <taxon>Pseudomonadati</taxon>
        <taxon>Pseudomonadota</taxon>
        <taxon>Gammaproteobacteria</taxon>
        <taxon>Enterobacterales</taxon>
        <taxon>Enterobacteriaceae</taxon>
        <taxon>Klebsiella/Raoultella group</taxon>
        <taxon>Klebsiella</taxon>
    </lineage>
</organism>
<comment type="caution">
    <text evidence="1">The sequence shown here is derived from an EMBL/GenBank/DDBJ whole genome shotgun (WGS) entry which is preliminary data.</text>
</comment>
<accession>A0A318F6Z8</accession>
<dbReference type="EMBL" id="QJJG01000031">
    <property type="protein sequence ID" value="PXW35034.1"/>
    <property type="molecule type" value="Genomic_DNA"/>
</dbReference>
<dbReference type="Proteomes" id="UP000247485">
    <property type="component" value="Unassembled WGS sequence"/>
</dbReference>
<evidence type="ECO:0000313" key="2">
    <source>
        <dbReference type="Proteomes" id="UP000247485"/>
    </source>
</evidence>
<proteinExistence type="predicted"/>
<protein>
    <submittedName>
        <fullName evidence="1">Uncharacterized protein</fullName>
    </submittedName>
</protein>
<evidence type="ECO:0000313" key="1">
    <source>
        <dbReference type="EMBL" id="PXW35034.1"/>
    </source>
</evidence>
<gene>
    <name evidence="1" type="ORF">DET57_13118</name>
</gene>
<dbReference type="AlphaFoldDB" id="A0A318F6Z8"/>
<reference evidence="1 2" key="1">
    <citation type="submission" date="2018-05" db="EMBL/GenBank/DDBJ databases">
        <title>Freshwater and sediment microbial communities from various areas in North America, analyzing microbe dynamics in response to fracking.</title>
        <authorList>
            <person name="Lamendella R."/>
        </authorList>
    </citation>
    <scope>NUCLEOTIDE SEQUENCE [LARGE SCALE GENOMIC DNA]</scope>
    <source>
        <strain evidence="1 2">67</strain>
    </source>
</reference>
<dbReference type="RefSeq" id="WP_181421906.1">
    <property type="nucleotide sequence ID" value="NZ_QJJG01000031.1"/>
</dbReference>